<keyword evidence="3" id="KW-1185">Reference proteome</keyword>
<evidence type="ECO:0000313" key="2">
    <source>
        <dbReference type="EMBL" id="WAR28690.1"/>
    </source>
</evidence>
<dbReference type="EMBL" id="CP111026">
    <property type="protein sequence ID" value="WAR28690.1"/>
    <property type="molecule type" value="Genomic_DNA"/>
</dbReference>
<feature type="region of interest" description="Disordered" evidence="1">
    <location>
        <begin position="1"/>
        <end position="23"/>
    </location>
</feature>
<feature type="compositionally biased region" description="Polar residues" evidence="1">
    <location>
        <begin position="137"/>
        <end position="147"/>
    </location>
</feature>
<protein>
    <submittedName>
        <fullName evidence="2">Uncharacterized protein</fullName>
    </submittedName>
</protein>
<feature type="region of interest" description="Disordered" evidence="1">
    <location>
        <begin position="63"/>
        <end position="193"/>
    </location>
</feature>
<accession>A0ABY7G2M5</accession>
<organism evidence="2 3">
    <name type="scientific">Mya arenaria</name>
    <name type="common">Soft-shell clam</name>
    <dbReference type="NCBI Taxonomy" id="6604"/>
    <lineage>
        <taxon>Eukaryota</taxon>
        <taxon>Metazoa</taxon>
        <taxon>Spiralia</taxon>
        <taxon>Lophotrochozoa</taxon>
        <taxon>Mollusca</taxon>
        <taxon>Bivalvia</taxon>
        <taxon>Autobranchia</taxon>
        <taxon>Heteroconchia</taxon>
        <taxon>Euheterodonta</taxon>
        <taxon>Imparidentia</taxon>
        <taxon>Neoheterodontei</taxon>
        <taxon>Myida</taxon>
        <taxon>Myoidea</taxon>
        <taxon>Myidae</taxon>
        <taxon>Mya</taxon>
    </lineage>
</organism>
<gene>
    <name evidence="2" type="ORF">MAR_014394</name>
</gene>
<evidence type="ECO:0000313" key="3">
    <source>
        <dbReference type="Proteomes" id="UP001164746"/>
    </source>
</evidence>
<dbReference type="Proteomes" id="UP001164746">
    <property type="component" value="Chromosome 15"/>
</dbReference>
<feature type="compositionally biased region" description="Polar residues" evidence="1">
    <location>
        <begin position="100"/>
        <end position="124"/>
    </location>
</feature>
<name>A0ABY7G2M5_MYAAR</name>
<proteinExistence type="predicted"/>
<feature type="compositionally biased region" description="Basic and acidic residues" evidence="1">
    <location>
        <begin position="152"/>
        <end position="176"/>
    </location>
</feature>
<sequence length="193" mass="21692">STAGLAAGDYEQNGEQNNHTEDTATEIACISTPILESTTNTMNDLTATNHFYFVLEKTFDEETKEETEHYAEPDTTDADHYDMTEKSQKDTDKDYDTADSKMSSAKSELSKPNNTYNKVTLHQTNEYDHINGRPQKSDGQTENQYDISKNLIDGKRNTNFDKDSDTYNHMNIHESKSSGTDNIYGKAETDGDG</sequence>
<evidence type="ECO:0000256" key="1">
    <source>
        <dbReference type="SAM" id="MobiDB-lite"/>
    </source>
</evidence>
<reference evidence="2" key="1">
    <citation type="submission" date="2022-11" db="EMBL/GenBank/DDBJ databases">
        <title>Centuries of genome instability and evolution in soft-shell clam transmissible cancer (bioRxiv).</title>
        <authorList>
            <person name="Hart S.F.M."/>
            <person name="Yonemitsu M.A."/>
            <person name="Giersch R.M."/>
            <person name="Beal B.F."/>
            <person name="Arriagada G."/>
            <person name="Davis B.W."/>
            <person name="Ostrander E.A."/>
            <person name="Goff S.P."/>
            <person name="Metzger M.J."/>
        </authorList>
    </citation>
    <scope>NUCLEOTIDE SEQUENCE</scope>
    <source>
        <strain evidence="2">MELC-2E11</strain>
        <tissue evidence="2">Siphon/mantle</tissue>
    </source>
</reference>
<feature type="compositionally biased region" description="Basic and acidic residues" evidence="1">
    <location>
        <begin position="63"/>
        <end position="99"/>
    </location>
</feature>
<feature type="non-terminal residue" evidence="2">
    <location>
        <position position="1"/>
    </location>
</feature>